<name>A0A151JAJ1_9HYME</name>
<dbReference type="InterPro" id="IPR005312">
    <property type="entry name" value="DUF1759"/>
</dbReference>
<dbReference type="Pfam" id="PF03564">
    <property type="entry name" value="DUF1759"/>
    <property type="match status" value="1"/>
</dbReference>
<organism evidence="1 2">
    <name type="scientific">Trachymyrmex cornetzi</name>
    <dbReference type="NCBI Taxonomy" id="471704"/>
    <lineage>
        <taxon>Eukaryota</taxon>
        <taxon>Metazoa</taxon>
        <taxon>Ecdysozoa</taxon>
        <taxon>Arthropoda</taxon>
        <taxon>Hexapoda</taxon>
        <taxon>Insecta</taxon>
        <taxon>Pterygota</taxon>
        <taxon>Neoptera</taxon>
        <taxon>Endopterygota</taxon>
        <taxon>Hymenoptera</taxon>
        <taxon>Apocrita</taxon>
        <taxon>Aculeata</taxon>
        <taxon>Formicoidea</taxon>
        <taxon>Formicidae</taxon>
        <taxon>Myrmicinae</taxon>
        <taxon>Trachymyrmex</taxon>
    </lineage>
</organism>
<dbReference type="STRING" id="471704.A0A151JAJ1"/>
<dbReference type="AlphaFoldDB" id="A0A151JAJ1"/>
<protein>
    <submittedName>
        <fullName evidence="1">Uncharacterized protein</fullName>
    </submittedName>
</protein>
<proteinExistence type="predicted"/>
<reference evidence="1 2" key="1">
    <citation type="submission" date="2015-09" db="EMBL/GenBank/DDBJ databases">
        <title>Trachymyrmex cornetzi WGS genome.</title>
        <authorList>
            <person name="Nygaard S."/>
            <person name="Hu H."/>
            <person name="Boomsma J."/>
            <person name="Zhang G."/>
        </authorList>
    </citation>
    <scope>NUCLEOTIDE SEQUENCE [LARGE SCALE GENOMIC DNA]</scope>
    <source>
        <strain evidence="1">Tcor2-1</strain>
        <tissue evidence="1">Whole body</tissue>
    </source>
</reference>
<dbReference type="Gene3D" id="2.40.70.10">
    <property type="entry name" value="Acid Proteases"/>
    <property type="match status" value="1"/>
</dbReference>
<dbReference type="PANTHER" id="PTHR47331">
    <property type="entry name" value="PHD-TYPE DOMAIN-CONTAINING PROTEIN"/>
    <property type="match status" value="1"/>
</dbReference>
<dbReference type="PANTHER" id="PTHR47331:SF4">
    <property type="entry name" value="PEPTIDASE S1 DOMAIN-CONTAINING PROTEIN"/>
    <property type="match status" value="1"/>
</dbReference>
<gene>
    <name evidence="1" type="ORF">ALC57_05586</name>
</gene>
<evidence type="ECO:0000313" key="1">
    <source>
        <dbReference type="EMBL" id="KYN22031.1"/>
    </source>
</evidence>
<accession>A0A151JAJ1</accession>
<keyword evidence="2" id="KW-1185">Reference proteome</keyword>
<dbReference type="Proteomes" id="UP000078492">
    <property type="component" value="Unassembled WGS sequence"/>
</dbReference>
<dbReference type="InterPro" id="IPR021109">
    <property type="entry name" value="Peptidase_aspartic_dom_sf"/>
</dbReference>
<dbReference type="EMBL" id="KQ979276">
    <property type="protein sequence ID" value="KYN22031.1"/>
    <property type="molecule type" value="Genomic_DNA"/>
</dbReference>
<evidence type="ECO:0000313" key="2">
    <source>
        <dbReference type="Proteomes" id="UP000078492"/>
    </source>
</evidence>
<sequence>MEALTKLRAKRTNIKGQITSFIRFVREHNQERTEQLPERIQRTEDLYNAYNEAQTLIAEIKLEALAARDPAPSQEELQMLDAELTRERQSVEDAYFEHWAIAKRLVRERQAVQVLPQPGQQVIDNTHNINVKLPTLQLPQFNGNYDQWLMYKDTFISVIHANTRLTNIQKFQYLRSSLFGDVLQVIHTLETTDDNYVVAWRLITERYENRKLIINKHIKELFELQPVSKSNHVSLRSFIDAVRTHVRALEVLKQPVTHWDTILIYLLIDKLDYATRKDWEFEVRKNAPDTMPTLETFMEYLADRAHTLELVEGTKSKTEQVKSMMQKNSTKKVTMAAVPKFKCVYCNDSHHISKCDRFKALSVSDKLAEVRKRQLCINCMRKGHFKQACMTSSCRLCSRKHNTMLHIDKEEALENRRAQGQTLKITEKGTSSSEMVPTKGPVQNCAVTDKETRITVHATNGPDSIVFIATAKVYICDEKGRSNVCRAMLDPGSQSNIITRNIVQKLGLRTTENIVPISGISHTRVTARESVKIKIKSMHNEFTAVENCLVMPTITVKLPQVKVDTQSWNIPSELSLADPSFQIPGEIDILLGSSIFWKILGTRQWELSNILPRLQETQLGWIVGGELVDTRAHSTTRVCNLVSNDLNHQLEKFWQLEEIQPRKAEHRYSAQDQATEEFFLQTVRRDTDGKYIV</sequence>